<keyword evidence="6" id="KW-1185">Reference proteome</keyword>
<dbReference type="NCBIfam" id="NF002019">
    <property type="entry name" value="PRK00823.1-4"/>
    <property type="match status" value="1"/>
</dbReference>
<organism evidence="5 6">
    <name type="scientific">Legionella londiniensis</name>
    <dbReference type="NCBI Taxonomy" id="45068"/>
    <lineage>
        <taxon>Bacteria</taxon>
        <taxon>Pseudomonadati</taxon>
        <taxon>Pseudomonadota</taxon>
        <taxon>Gammaproteobacteria</taxon>
        <taxon>Legionellales</taxon>
        <taxon>Legionellaceae</taxon>
        <taxon>Legionella</taxon>
    </lineage>
</organism>
<comment type="catalytic activity">
    <reaction evidence="1 4">
        <text>(4aS,6R)-4a-hydroxy-L-erythro-5,6,7,8-tetrahydrobiopterin = (6R)-L-erythro-6,7-dihydrobiopterin + H2O</text>
        <dbReference type="Rhea" id="RHEA:11920"/>
        <dbReference type="ChEBI" id="CHEBI:15377"/>
        <dbReference type="ChEBI" id="CHEBI:15642"/>
        <dbReference type="ChEBI" id="CHEBI:43120"/>
        <dbReference type="EC" id="4.2.1.96"/>
    </reaction>
</comment>
<dbReference type="PATRIC" id="fig|45068.5.peg.1086"/>
<comment type="similarity">
    <text evidence="2 4">Belongs to the pterin-4-alpha-carbinolamine dehydratase family.</text>
</comment>
<dbReference type="GO" id="GO:0006729">
    <property type="term" value="P:tetrahydrobiopterin biosynthetic process"/>
    <property type="evidence" value="ECO:0007669"/>
    <property type="project" value="InterPro"/>
</dbReference>
<dbReference type="OrthoDB" id="5294615at2"/>
<dbReference type="Gene3D" id="3.30.1360.20">
    <property type="entry name" value="Transcriptional coactivator/pterin dehydratase"/>
    <property type="match status" value="1"/>
</dbReference>
<sequence length="113" mass="12667">MKSDLSSKHCEACEGIGEALNASQIQNLLPQLKEGWQVSDDQKAIKKSFSFKNFYETMAFVNAIAWIANAENHHPDLQLGYNYCKVLYTTHALNGLTQNDFICAAKIDKLLEA</sequence>
<name>A0A0W0VPJ1_9GAMM</name>
<accession>A0A0W0VPJ1</accession>
<evidence type="ECO:0000313" key="5">
    <source>
        <dbReference type="EMBL" id="KTD21837.1"/>
    </source>
</evidence>
<dbReference type="RefSeq" id="WP_058528991.1">
    <property type="nucleotide sequence ID" value="NZ_CAAAHZ010000006.1"/>
</dbReference>
<dbReference type="NCBIfam" id="NF002017">
    <property type="entry name" value="PRK00823.1-2"/>
    <property type="match status" value="1"/>
</dbReference>
<keyword evidence="3 4" id="KW-0456">Lyase</keyword>
<protein>
    <recommendedName>
        <fullName evidence="4">Putative pterin-4-alpha-carbinolamine dehydratase</fullName>
        <shortName evidence="4">PHS</shortName>
        <ecNumber evidence="4">4.2.1.96</ecNumber>
    </recommendedName>
    <alternativeName>
        <fullName evidence="4">4-alpha-hydroxy-tetrahydropterin dehydratase</fullName>
    </alternativeName>
    <alternativeName>
        <fullName evidence="4">Pterin carbinolamine dehydratase</fullName>
        <shortName evidence="4">PCD</shortName>
    </alternativeName>
</protein>
<evidence type="ECO:0000256" key="1">
    <source>
        <dbReference type="ARBA" id="ARBA00001554"/>
    </source>
</evidence>
<evidence type="ECO:0000256" key="4">
    <source>
        <dbReference type="HAMAP-Rule" id="MF_00434"/>
    </source>
</evidence>
<evidence type="ECO:0000313" key="6">
    <source>
        <dbReference type="Proteomes" id="UP000054997"/>
    </source>
</evidence>
<dbReference type="InterPro" id="IPR036428">
    <property type="entry name" value="PCD_sf"/>
</dbReference>
<dbReference type="PANTHER" id="PTHR12599:SF0">
    <property type="entry name" value="PTERIN-4-ALPHA-CARBINOLAMINE DEHYDRATASE"/>
    <property type="match status" value="1"/>
</dbReference>
<comment type="caution">
    <text evidence="5">The sequence shown here is derived from an EMBL/GenBank/DDBJ whole genome shotgun (WGS) entry which is preliminary data.</text>
</comment>
<reference evidence="5 6" key="1">
    <citation type="submission" date="2015-11" db="EMBL/GenBank/DDBJ databases">
        <title>Genomic analysis of 38 Legionella species identifies large and diverse effector repertoires.</title>
        <authorList>
            <person name="Burstein D."/>
            <person name="Amaro F."/>
            <person name="Zusman T."/>
            <person name="Lifshitz Z."/>
            <person name="Cohen O."/>
            <person name="Gilbert J.A."/>
            <person name="Pupko T."/>
            <person name="Shuman H.A."/>
            <person name="Segal G."/>
        </authorList>
    </citation>
    <scope>NUCLEOTIDE SEQUENCE [LARGE SCALE GENOMIC DNA]</scope>
    <source>
        <strain evidence="5 6">ATCC 49505</strain>
    </source>
</reference>
<dbReference type="GO" id="GO:0008124">
    <property type="term" value="F:4-alpha-hydroxytetrahydrobiopterin dehydratase activity"/>
    <property type="evidence" value="ECO:0007669"/>
    <property type="project" value="UniProtKB-UniRule"/>
</dbReference>
<dbReference type="HAMAP" id="MF_00434">
    <property type="entry name" value="Pterin_4_alpha"/>
    <property type="match status" value="1"/>
</dbReference>
<dbReference type="EMBL" id="LNYK01000014">
    <property type="protein sequence ID" value="KTD21837.1"/>
    <property type="molecule type" value="Genomic_DNA"/>
</dbReference>
<proteinExistence type="inferred from homology"/>
<dbReference type="CDD" id="cd00913">
    <property type="entry name" value="PCD_DCoH_subfamily_a"/>
    <property type="match status" value="1"/>
</dbReference>
<dbReference type="Proteomes" id="UP000054997">
    <property type="component" value="Unassembled WGS sequence"/>
</dbReference>
<evidence type="ECO:0000256" key="2">
    <source>
        <dbReference type="ARBA" id="ARBA00006472"/>
    </source>
</evidence>
<dbReference type="PANTHER" id="PTHR12599">
    <property type="entry name" value="PTERIN-4-ALPHA-CARBINOLAMINE DEHYDRATASE"/>
    <property type="match status" value="1"/>
</dbReference>
<dbReference type="SUPFAM" id="SSF55248">
    <property type="entry name" value="PCD-like"/>
    <property type="match status" value="1"/>
</dbReference>
<evidence type="ECO:0000256" key="3">
    <source>
        <dbReference type="ARBA" id="ARBA00023239"/>
    </source>
</evidence>
<dbReference type="AlphaFoldDB" id="A0A0W0VPJ1"/>
<dbReference type="Pfam" id="PF01329">
    <property type="entry name" value="Pterin_4a"/>
    <property type="match status" value="1"/>
</dbReference>
<dbReference type="EC" id="4.2.1.96" evidence="4"/>
<dbReference type="InterPro" id="IPR001533">
    <property type="entry name" value="Pterin_deHydtase"/>
</dbReference>
<gene>
    <name evidence="5" type="primary">phs</name>
    <name evidence="5" type="ORF">Llon_1002</name>
</gene>
<dbReference type="STRING" id="45068.Llon_1002"/>